<evidence type="ECO:0008006" key="3">
    <source>
        <dbReference type="Google" id="ProtNLM"/>
    </source>
</evidence>
<comment type="caution">
    <text evidence="1">The sequence shown here is derived from an EMBL/GenBank/DDBJ whole genome shotgun (WGS) entry which is preliminary data.</text>
</comment>
<evidence type="ECO:0000313" key="1">
    <source>
        <dbReference type="EMBL" id="GAA1768748.1"/>
    </source>
</evidence>
<keyword evidence="2" id="KW-1185">Reference proteome</keyword>
<dbReference type="EMBL" id="BAAANH010000007">
    <property type="protein sequence ID" value="GAA1768748.1"/>
    <property type="molecule type" value="Genomic_DNA"/>
</dbReference>
<evidence type="ECO:0000313" key="2">
    <source>
        <dbReference type="Proteomes" id="UP001500506"/>
    </source>
</evidence>
<accession>A0ABN2KYE0</accession>
<dbReference type="Proteomes" id="UP001500506">
    <property type="component" value="Unassembled WGS sequence"/>
</dbReference>
<gene>
    <name evidence="1" type="ORF">GCM10009747_32180</name>
</gene>
<dbReference type="RefSeq" id="WP_232499226.1">
    <property type="nucleotide sequence ID" value="NZ_BAAANH010000007.1"/>
</dbReference>
<organism evidence="1 2">
    <name type="scientific">Agromyces humatus</name>
    <dbReference type="NCBI Taxonomy" id="279573"/>
    <lineage>
        <taxon>Bacteria</taxon>
        <taxon>Bacillati</taxon>
        <taxon>Actinomycetota</taxon>
        <taxon>Actinomycetes</taxon>
        <taxon>Micrococcales</taxon>
        <taxon>Microbacteriaceae</taxon>
        <taxon>Agromyces</taxon>
    </lineage>
</organism>
<proteinExistence type="predicted"/>
<sequence>MPAPTLAPTTDLRISLAGIARLAAVKRPVVTTWRSRFATGDTAFPAPVGTEAGIVLFDAVEVAHWLVDTGHGKNPHAVEDAALHATSAVIDLDFDALTAMLALRAAHGGPFADLDADDLVDFADEVDPDDDCLLREVDRLGDGLAAAARRVDALVDAAYTPTAAFEQVIADHIRGSREFSRVVLAPEASALVSEIAIELALTNELADAGAPCFVDPTGVGGDRLVDLAGRLDELADVAIVSADSDAGAARLLRRRLLALGVARTGVKVGTAGDFEVMGPVVHVAQYPTAEAPEATPLEILTAIDQIVLQMSDAQRGVVLAPASVLVDGGLDRATAQVRSGLLRAGRVRAIVALPAGLVVAQPRQRLALWVLGPAHAAVSIADRWTLVGDIGDRDLSPATRADLVGDLAASMGEVATVRAHAFGSSRLVPTSKLLARTESLTDERTPVAHAPREQVPAGARDVPALLDELLLALGESAPASARRLSAAESPAYLQPAALGRLVDERHLRCLSGARMGAADLTTDSGFTVIGAAELEGASMPGDRRIDRMLLAARYPKARLTEPGDVVFTTSPHPRAWVDSAGASVVVAPARVLRIDARDPAGLVPEVLAADINGQPERASDWQSWRARRVVNGRGDDLVSVLRDIRSVREETQRRLDDLARLESLVTAGFTAGTLTAPERND</sequence>
<protein>
    <recommendedName>
        <fullName evidence="3">DNA methylase adenine-specific domain-containing protein</fullName>
    </recommendedName>
</protein>
<name>A0ABN2KYE0_9MICO</name>
<reference evidence="1 2" key="1">
    <citation type="journal article" date="2019" name="Int. J. Syst. Evol. Microbiol.">
        <title>The Global Catalogue of Microorganisms (GCM) 10K type strain sequencing project: providing services to taxonomists for standard genome sequencing and annotation.</title>
        <authorList>
            <consortium name="The Broad Institute Genomics Platform"/>
            <consortium name="The Broad Institute Genome Sequencing Center for Infectious Disease"/>
            <person name="Wu L."/>
            <person name="Ma J."/>
        </authorList>
    </citation>
    <scope>NUCLEOTIDE SEQUENCE [LARGE SCALE GENOMIC DNA]</scope>
    <source>
        <strain evidence="1 2">JCM 14319</strain>
    </source>
</reference>